<dbReference type="Proteomes" id="UP000034934">
    <property type="component" value="Unassembled WGS sequence"/>
</dbReference>
<evidence type="ECO:0000256" key="1">
    <source>
        <dbReference type="SAM" id="Phobius"/>
    </source>
</evidence>
<dbReference type="AlphaFoldDB" id="A0A0G0BI44"/>
<comment type="caution">
    <text evidence="2">The sequence shown here is derived from an EMBL/GenBank/DDBJ whole genome shotgun (WGS) entry which is preliminary data.</text>
</comment>
<protein>
    <submittedName>
        <fullName evidence="2">Uncharacterized protein</fullName>
    </submittedName>
</protein>
<dbReference type="EMBL" id="LBOG01000001">
    <property type="protein sequence ID" value="KKP30707.1"/>
    <property type="molecule type" value="Genomic_DNA"/>
</dbReference>
<name>A0A0G0BI44_9BACT</name>
<keyword evidence="1" id="KW-0472">Membrane</keyword>
<feature type="transmembrane region" description="Helical" evidence="1">
    <location>
        <begin position="36"/>
        <end position="58"/>
    </location>
</feature>
<organism evidence="2 3">
    <name type="scientific">Candidatus Nomurabacteria bacterium GW2011_GWF1_31_48</name>
    <dbReference type="NCBI Taxonomy" id="1618767"/>
    <lineage>
        <taxon>Bacteria</taxon>
        <taxon>Candidatus Nomuraibacteriota</taxon>
    </lineage>
</organism>
<accession>A0A0G0BI44</accession>
<reference evidence="2 3" key="1">
    <citation type="journal article" date="2015" name="Nature">
        <title>rRNA introns, odd ribosomes, and small enigmatic genomes across a large radiation of phyla.</title>
        <authorList>
            <person name="Brown C.T."/>
            <person name="Hug L.A."/>
            <person name="Thomas B.C."/>
            <person name="Sharon I."/>
            <person name="Castelle C.J."/>
            <person name="Singh A."/>
            <person name="Wilkins M.J."/>
            <person name="Williams K.H."/>
            <person name="Banfield J.F."/>
        </authorList>
    </citation>
    <scope>NUCLEOTIDE SEQUENCE [LARGE SCALE GENOMIC DNA]</scope>
</reference>
<keyword evidence="1" id="KW-1133">Transmembrane helix</keyword>
<proteinExistence type="predicted"/>
<gene>
    <name evidence="2" type="ORF">UR19_C0001G0091</name>
</gene>
<sequence length="135" mass="15818">MEKELKDVFLKAKYQDQSNLVENIWKNILIRDRRIAFIKFWVFSFLSFSSLIGLIPAWKILSNDLAQSGVYEYFSLMFSNSNYILSYWKELTFSIAEVLPTTSILLLFSLVFVVLLSAKYASRQVNKSQFKLSFN</sequence>
<keyword evidence="1" id="KW-0812">Transmembrane</keyword>
<feature type="transmembrane region" description="Helical" evidence="1">
    <location>
        <begin position="98"/>
        <end position="118"/>
    </location>
</feature>
<evidence type="ECO:0000313" key="3">
    <source>
        <dbReference type="Proteomes" id="UP000034934"/>
    </source>
</evidence>
<evidence type="ECO:0000313" key="2">
    <source>
        <dbReference type="EMBL" id="KKP30707.1"/>
    </source>
</evidence>